<evidence type="ECO:0000256" key="1">
    <source>
        <dbReference type="ARBA" id="ARBA00004328"/>
    </source>
</evidence>
<feature type="region of interest" description="Disordered" evidence="2">
    <location>
        <begin position="27"/>
        <end position="47"/>
    </location>
</feature>
<dbReference type="Gene3D" id="3.30.2400.10">
    <property type="entry name" value="Major capsid protein gp5"/>
    <property type="match status" value="1"/>
</dbReference>
<dbReference type="AlphaFoldDB" id="A0A7W4NV52"/>
<keyword evidence="6" id="KW-1185">Reference proteome</keyword>
<dbReference type="Pfam" id="PF05065">
    <property type="entry name" value="Phage_capsid"/>
    <property type="match status" value="1"/>
</dbReference>
<evidence type="ECO:0000259" key="3">
    <source>
        <dbReference type="Pfam" id="PF05065"/>
    </source>
</evidence>
<dbReference type="SUPFAM" id="SSF56563">
    <property type="entry name" value="Major capsid protein gp5"/>
    <property type="match status" value="1"/>
</dbReference>
<organism evidence="4 7">
    <name type="scientific">Gluconacetobacter dulcium</name>
    <dbReference type="NCBI Taxonomy" id="2729096"/>
    <lineage>
        <taxon>Bacteria</taxon>
        <taxon>Pseudomonadati</taxon>
        <taxon>Pseudomonadota</taxon>
        <taxon>Alphaproteobacteria</taxon>
        <taxon>Acetobacterales</taxon>
        <taxon>Acetobacteraceae</taxon>
        <taxon>Gluconacetobacter</taxon>
    </lineage>
</organism>
<proteinExistence type="predicted"/>
<dbReference type="InterPro" id="IPR054612">
    <property type="entry name" value="Phage_capsid-like_C"/>
</dbReference>
<gene>
    <name evidence="5" type="ORF">HLH25_03650</name>
    <name evidence="4" type="ORF">HLH26_05710</name>
</gene>
<comment type="subcellular location">
    <subcellularLocation>
        <location evidence="1">Virion</location>
    </subcellularLocation>
</comment>
<dbReference type="Proteomes" id="UP000540490">
    <property type="component" value="Unassembled WGS sequence"/>
</dbReference>
<feature type="region of interest" description="Disordered" evidence="2">
    <location>
        <begin position="62"/>
        <end position="85"/>
    </location>
</feature>
<feature type="domain" description="Phage capsid-like C-terminal" evidence="3">
    <location>
        <begin position="157"/>
        <end position="443"/>
    </location>
</feature>
<feature type="compositionally biased region" description="Acidic residues" evidence="2">
    <location>
        <begin position="70"/>
        <end position="80"/>
    </location>
</feature>
<accession>A0A7W4NV52</accession>
<dbReference type="NCBIfam" id="TIGR01554">
    <property type="entry name" value="major_cap_HK97"/>
    <property type="match status" value="1"/>
</dbReference>
<evidence type="ECO:0000313" key="6">
    <source>
        <dbReference type="Proteomes" id="UP000540490"/>
    </source>
</evidence>
<reference evidence="6 7" key="1">
    <citation type="submission" date="2020-04" db="EMBL/GenBank/DDBJ databases">
        <title>Description of novel Gluconacetobacter.</title>
        <authorList>
            <person name="Sombolestani A."/>
        </authorList>
    </citation>
    <scope>NUCLEOTIDE SEQUENCE [LARGE SCALE GENOMIC DNA]</scope>
    <source>
        <strain evidence="5 6">LMG 1728</strain>
        <strain evidence="4 7">LMG 1731</strain>
    </source>
</reference>
<evidence type="ECO:0000313" key="5">
    <source>
        <dbReference type="EMBL" id="MBB2192744.1"/>
    </source>
</evidence>
<sequence length="477" mass="52123">MSIRSFEIKAELDKAVKRLEKAFQVLSKAEDDGDDTTDAEKEYEDLQNRVRQLETRLARSEEIEASKADECEDKEDDSDDRDEKSVKRFNINKGATPDLDDRFAIGRKAVTSLLLQQKRNATAVHSDLTKSFGETEATRLVKDMTSTGQPVVAQDYRGFIELLRAKSVIRSIADSIVMPNGNLTIPRQVAGATAYWTAEGSQITSSSLNIDTINLIWKKLAAFTYATREMLQFSAFDLATKITYDLVEQTALFEDKALLTNLTTGSNQGQPMGLAGFVAGSDASNTIASSGFDFQSISMDLLRAVSQIEGNVVDSSNLKWIMNPRIKNFLKASSSTLGVYPFRDELNSGKLMGYDILCTTQLPTDVANTAETPTNTVSPIFLAAPQHLLVADAGSYQIEQTNEGSFVNSSGQQINTFGQDLVAWKLSNRIDFTVTNPNAVVQLNADNWSLGNVDALMNPTITPNTGGSQASGAKARS</sequence>
<evidence type="ECO:0000256" key="2">
    <source>
        <dbReference type="SAM" id="MobiDB-lite"/>
    </source>
</evidence>
<evidence type="ECO:0000313" key="4">
    <source>
        <dbReference type="EMBL" id="MBB2164040.1"/>
    </source>
</evidence>
<dbReference type="InterPro" id="IPR024455">
    <property type="entry name" value="Phage_capsid"/>
</dbReference>
<comment type="caution">
    <text evidence="4">The sequence shown here is derived from an EMBL/GenBank/DDBJ whole genome shotgun (WGS) entry which is preliminary data.</text>
</comment>
<dbReference type="RefSeq" id="WP_182972779.1">
    <property type="nucleotide sequence ID" value="NZ_JABEQN010000003.1"/>
</dbReference>
<dbReference type="EMBL" id="JABEQN010000003">
    <property type="protein sequence ID" value="MBB2192744.1"/>
    <property type="molecule type" value="Genomic_DNA"/>
</dbReference>
<feature type="compositionally biased region" description="Basic and acidic residues" evidence="2">
    <location>
        <begin position="38"/>
        <end position="47"/>
    </location>
</feature>
<protein>
    <submittedName>
        <fullName evidence="4">Phage major capsid protein</fullName>
    </submittedName>
</protein>
<dbReference type="Proteomes" id="UP000561077">
    <property type="component" value="Unassembled WGS sequence"/>
</dbReference>
<name>A0A7W4NV52_9PROT</name>
<evidence type="ECO:0000313" key="7">
    <source>
        <dbReference type="Proteomes" id="UP000561077"/>
    </source>
</evidence>
<dbReference type="EMBL" id="JABEQO010000005">
    <property type="protein sequence ID" value="MBB2164040.1"/>
    <property type="molecule type" value="Genomic_DNA"/>
</dbReference>